<feature type="transmembrane region" description="Helical" evidence="1">
    <location>
        <begin position="182"/>
        <end position="204"/>
    </location>
</feature>
<evidence type="ECO:0000256" key="1">
    <source>
        <dbReference type="SAM" id="Phobius"/>
    </source>
</evidence>
<feature type="transmembrane region" description="Helical" evidence="1">
    <location>
        <begin position="253"/>
        <end position="273"/>
    </location>
</feature>
<feature type="transmembrane region" description="Helical" evidence="1">
    <location>
        <begin position="293"/>
        <end position="316"/>
    </location>
</feature>
<keyword evidence="1" id="KW-0812">Transmembrane</keyword>
<dbReference type="PANTHER" id="PTHR20992:SF9">
    <property type="entry name" value="AT15442P-RELATED"/>
    <property type="match status" value="1"/>
</dbReference>
<gene>
    <name evidence="2" type="ORF">PPAR1163_LOCUS19780</name>
</gene>
<dbReference type="PANTHER" id="PTHR20992">
    <property type="entry name" value="AT15442P-RELATED"/>
    <property type="match status" value="1"/>
</dbReference>
<evidence type="ECO:0008006" key="3">
    <source>
        <dbReference type="Google" id="ProtNLM"/>
    </source>
</evidence>
<keyword evidence="1" id="KW-1133">Transmembrane helix</keyword>
<dbReference type="EMBL" id="HBGJ01031215">
    <property type="protein sequence ID" value="CAD9261400.1"/>
    <property type="molecule type" value="Transcribed_RNA"/>
</dbReference>
<name>A0A7S1U9S5_9STRA</name>
<feature type="transmembrane region" description="Helical" evidence="1">
    <location>
        <begin position="224"/>
        <end position="241"/>
    </location>
</feature>
<keyword evidence="1" id="KW-0472">Membrane</keyword>
<reference evidence="2" key="1">
    <citation type="submission" date="2021-01" db="EMBL/GenBank/DDBJ databases">
        <authorList>
            <person name="Corre E."/>
            <person name="Pelletier E."/>
            <person name="Niang G."/>
            <person name="Scheremetjew M."/>
            <person name="Finn R."/>
            <person name="Kale V."/>
            <person name="Holt S."/>
            <person name="Cochrane G."/>
            <person name="Meng A."/>
            <person name="Brown T."/>
            <person name="Cohen L."/>
        </authorList>
    </citation>
    <scope>NUCLEOTIDE SEQUENCE</scope>
    <source>
        <strain evidence="2">CCMP2877</strain>
    </source>
</reference>
<feature type="transmembrane region" description="Helical" evidence="1">
    <location>
        <begin position="147"/>
        <end position="170"/>
    </location>
</feature>
<dbReference type="InterPro" id="IPR005240">
    <property type="entry name" value="DUF389"/>
</dbReference>
<dbReference type="AlphaFoldDB" id="A0A7S1U9S5"/>
<evidence type="ECO:0000313" key="2">
    <source>
        <dbReference type="EMBL" id="CAD9261400.1"/>
    </source>
</evidence>
<sequence>MKLLQFSADKWQEDELNSFLDATFLAESSLVFHTTDGRLQFQVKCADGDLLDLIEILENFPKFKLKMDNCTVMDIHKVTNKRDRRRGSQWDAHSMSEVAGKSPAALWLGQVITNVGRQTVLSFDMIVLLCISSIVAGLGLATSNRTLVVASMLMSPLMGPLLGASFGLAVHDHTLFMVGVRNESIALFATVAIGFVMGIIFIPFAEDLFWPTQEMALRGVFAELLFGAIVAVCGGIAVAIAETNSHVSSIVGIAIAAALLPPAVNTGICLAYANVGPSVTPDVDIDQVLFNDIAMGSFTLVLVNVFFIYTAAALVFKLKLNISWKPKSREQLYQN</sequence>
<proteinExistence type="predicted"/>
<accession>A0A7S1U9S5</accession>
<organism evidence="2">
    <name type="scientific">Phaeomonas parva</name>
    <dbReference type="NCBI Taxonomy" id="124430"/>
    <lineage>
        <taxon>Eukaryota</taxon>
        <taxon>Sar</taxon>
        <taxon>Stramenopiles</taxon>
        <taxon>Ochrophyta</taxon>
        <taxon>Pinguiophyceae</taxon>
        <taxon>Pinguiochrysidales</taxon>
        <taxon>Pinguiochrysidaceae</taxon>
        <taxon>Phaeomonas</taxon>
    </lineage>
</organism>
<dbReference type="Pfam" id="PF04087">
    <property type="entry name" value="DUF389"/>
    <property type="match status" value="1"/>
</dbReference>
<protein>
    <recommendedName>
        <fullName evidence="3">DUF389 domain-containing protein</fullName>
    </recommendedName>
</protein>
<feature type="transmembrane region" description="Helical" evidence="1">
    <location>
        <begin position="120"/>
        <end position="141"/>
    </location>
</feature>